<dbReference type="Proteomes" id="UP001551584">
    <property type="component" value="Unassembled WGS sequence"/>
</dbReference>
<accession>A0ABV3EXR3</accession>
<keyword evidence="2" id="KW-0472">Membrane</keyword>
<gene>
    <name evidence="3" type="ORF">AB0D95_27090</name>
</gene>
<evidence type="ECO:0000256" key="2">
    <source>
        <dbReference type="SAM" id="Phobius"/>
    </source>
</evidence>
<sequence>MGIESDRLVYDYLSRVGDVAQQRQLPSATRMRLVTELRGEIDRRRSRTAGDSPATVRRILDRLGSPDAVVAAAGGAVPAQRVPDPPAAPPVPPASAPAGAEGPGAPAGAAGPAGPVDRGAEEEPGPVSSPEPSPWSQPFLAGRLWGLRKSVPKQRADDAPAAEEDWWRVDAPAGTDEVPGFTGGVEIPEMLRPPPRVREKEDGAGAGAAAVPEGGAAGPAAVPAARRRFAWVPRRAGKGGFGSPVLVAAALLLVAGAVLGQLLPLALGWLIVWASRRLGPGETRWALMTVPGIAVAGGAVWLWGRARGRWGAPVPDGELAAALTETWPVVLRCAAVLSALYVLWRARRPTT</sequence>
<name>A0ABV3EXR3_9ACTN</name>
<keyword evidence="2" id="KW-0812">Transmembrane</keyword>
<protein>
    <recommendedName>
        <fullName evidence="5">Integral membrane protein</fullName>
    </recommendedName>
</protein>
<organism evidence="3 4">
    <name type="scientific">Streptomyces chilikensis</name>
    <dbReference type="NCBI Taxonomy" id="1194079"/>
    <lineage>
        <taxon>Bacteria</taxon>
        <taxon>Bacillati</taxon>
        <taxon>Actinomycetota</taxon>
        <taxon>Actinomycetes</taxon>
        <taxon>Kitasatosporales</taxon>
        <taxon>Streptomycetaceae</taxon>
        <taxon>Streptomyces</taxon>
    </lineage>
</organism>
<keyword evidence="4" id="KW-1185">Reference proteome</keyword>
<feature type="transmembrane region" description="Helical" evidence="2">
    <location>
        <begin position="245"/>
        <end position="273"/>
    </location>
</feature>
<evidence type="ECO:0008006" key="5">
    <source>
        <dbReference type="Google" id="ProtNLM"/>
    </source>
</evidence>
<feature type="transmembrane region" description="Helical" evidence="2">
    <location>
        <begin position="326"/>
        <end position="344"/>
    </location>
</feature>
<keyword evidence="2" id="KW-1133">Transmembrane helix</keyword>
<evidence type="ECO:0000256" key="1">
    <source>
        <dbReference type="SAM" id="MobiDB-lite"/>
    </source>
</evidence>
<reference evidence="3 4" key="1">
    <citation type="submission" date="2024-06" db="EMBL/GenBank/DDBJ databases">
        <title>The Natural Products Discovery Center: Release of the First 8490 Sequenced Strains for Exploring Actinobacteria Biosynthetic Diversity.</title>
        <authorList>
            <person name="Kalkreuter E."/>
            <person name="Kautsar S.A."/>
            <person name="Yang D."/>
            <person name="Bader C.D."/>
            <person name="Teijaro C.N."/>
            <person name="Fluegel L."/>
            <person name="Davis C.M."/>
            <person name="Simpson J.R."/>
            <person name="Lauterbach L."/>
            <person name="Steele A.D."/>
            <person name="Gui C."/>
            <person name="Meng S."/>
            <person name="Li G."/>
            <person name="Viehrig K."/>
            <person name="Ye F."/>
            <person name="Su P."/>
            <person name="Kiefer A.F."/>
            <person name="Nichols A."/>
            <person name="Cepeda A.J."/>
            <person name="Yan W."/>
            <person name="Fan B."/>
            <person name="Jiang Y."/>
            <person name="Adhikari A."/>
            <person name="Zheng C.-J."/>
            <person name="Schuster L."/>
            <person name="Cowan T.M."/>
            <person name="Smanski M.J."/>
            <person name="Chevrette M.G."/>
            <person name="De Carvalho L.P.S."/>
            <person name="Shen B."/>
        </authorList>
    </citation>
    <scope>NUCLEOTIDE SEQUENCE [LARGE SCALE GENOMIC DNA]</scope>
    <source>
        <strain evidence="3 4">NPDC048117</strain>
    </source>
</reference>
<feature type="transmembrane region" description="Helical" evidence="2">
    <location>
        <begin position="285"/>
        <end position="306"/>
    </location>
</feature>
<feature type="region of interest" description="Disordered" evidence="1">
    <location>
        <begin position="172"/>
        <end position="219"/>
    </location>
</feature>
<proteinExistence type="predicted"/>
<feature type="compositionally biased region" description="Pro residues" evidence="1">
    <location>
        <begin position="83"/>
        <end position="95"/>
    </location>
</feature>
<feature type="compositionally biased region" description="Low complexity" evidence="1">
    <location>
        <begin position="207"/>
        <end position="219"/>
    </location>
</feature>
<feature type="compositionally biased region" description="Low complexity" evidence="1">
    <location>
        <begin position="96"/>
        <end position="116"/>
    </location>
</feature>
<evidence type="ECO:0000313" key="4">
    <source>
        <dbReference type="Proteomes" id="UP001551584"/>
    </source>
</evidence>
<comment type="caution">
    <text evidence="3">The sequence shown here is derived from an EMBL/GenBank/DDBJ whole genome shotgun (WGS) entry which is preliminary data.</text>
</comment>
<dbReference type="RefSeq" id="WP_359276994.1">
    <property type="nucleotide sequence ID" value="NZ_JBEZNA010000090.1"/>
</dbReference>
<evidence type="ECO:0000313" key="3">
    <source>
        <dbReference type="EMBL" id="MEU9580891.1"/>
    </source>
</evidence>
<dbReference type="EMBL" id="JBEZNA010000090">
    <property type="protein sequence ID" value="MEU9580891.1"/>
    <property type="molecule type" value="Genomic_DNA"/>
</dbReference>
<feature type="region of interest" description="Disordered" evidence="1">
    <location>
        <begin position="74"/>
        <end position="139"/>
    </location>
</feature>